<dbReference type="AlphaFoldDB" id="Q2QPR3"/>
<gene>
    <name evidence="2" type="ordered locus">LOC_Os12g33580</name>
</gene>
<dbReference type="InterPro" id="IPR027417">
    <property type="entry name" value="P-loop_NTPase"/>
</dbReference>
<dbReference type="GO" id="GO:0005524">
    <property type="term" value="F:ATP binding"/>
    <property type="evidence" value="ECO:0007669"/>
    <property type="project" value="InterPro"/>
</dbReference>
<evidence type="ECO:0000313" key="2">
    <source>
        <dbReference type="EMBL" id="ABA98754.1"/>
    </source>
</evidence>
<dbReference type="Pfam" id="PF00004">
    <property type="entry name" value="AAA"/>
    <property type="match status" value="1"/>
</dbReference>
<dbReference type="EMBL" id="DP000011">
    <property type="protein sequence ID" value="ABA98754.1"/>
    <property type="molecule type" value="Genomic_DNA"/>
</dbReference>
<protein>
    <submittedName>
        <fullName evidence="2">Retrotransposon protein, putative, unclassified</fullName>
    </submittedName>
</protein>
<accession>Q2QPR3</accession>
<evidence type="ECO:0000259" key="1">
    <source>
        <dbReference type="Pfam" id="PF00004"/>
    </source>
</evidence>
<dbReference type="InterPro" id="IPR050747">
    <property type="entry name" value="Mitochondrial_chaperone_BCS1"/>
</dbReference>
<reference evidence="2" key="1">
    <citation type="journal article" date="2005" name="BMC Biol.">
        <title>The sequence of rice chromosomes 11 and 12, rich in disease resistance genes and recent gene duplications.</title>
        <authorList>
            <consortium name="The rice chromosomes 11 and 12 sequencing consortia"/>
        </authorList>
    </citation>
    <scope>NUCLEOTIDE SEQUENCE [LARGE SCALE GENOMIC DNA]</scope>
</reference>
<dbReference type="InterPro" id="IPR003959">
    <property type="entry name" value="ATPase_AAA_core"/>
</dbReference>
<feature type="domain" description="ATPase AAA-type core" evidence="1">
    <location>
        <begin position="20"/>
        <end position="57"/>
    </location>
</feature>
<organism evidence="2">
    <name type="scientific">Oryza sativa subsp. japonica</name>
    <name type="common">Rice</name>
    <dbReference type="NCBI Taxonomy" id="39947"/>
    <lineage>
        <taxon>Eukaryota</taxon>
        <taxon>Viridiplantae</taxon>
        <taxon>Streptophyta</taxon>
        <taxon>Embryophyta</taxon>
        <taxon>Tracheophyta</taxon>
        <taxon>Spermatophyta</taxon>
        <taxon>Magnoliopsida</taxon>
        <taxon>Liliopsida</taxon>
        <taxon>Poales</taxon>
        <taxon>Poaceae</taxon>
        <taxon>BOP clade</taxon>
        <taxon>Oryzoideae</taxon>
        <taxon>Oryzeae</taxon>
        <taxon>Oryzinae</taxon>
        <taxon>Oryza</taxon>
        <taxon>Oryza sativa</taxon>
    </lineage>
</organism>
<dbReference type="Gene3D" id="3.40.50.300">
    <property type="entry name" value="P-loop containing nucleotide triphosphate hydrolases"/>
    <property type="match status" value="1"/>
</dbReference>
<reference evidence="2" key="3">
    <citation type="submission" date="2006-01" db="EMBL/GenBank/DDBJ databases">
        <authorList>
            <person name="Buell R."/>
        </authorList>
    </citation>
    <scope>NUCLEOTIDE SEQUENCE</scope>
</reference>
<dbReference type="SUPFAM" id="SSF52540">
    <property type="entry name" value="P-loop containing nucleoside triphosphate hydrolases"/>
    <property type="match status" value="2"/>
</dbReference>
<sequence length="235" mass="26878">MFRDGKEYCASVGKAWKRGYLLCGPPGTGKSNMIAALANFLEYNVYDLERGGLGEAAVGPRWRQSGQGNCYPVIAAYPTGKWYIGISVRLQILFVTVRITNNGHGEEYQYINDLADRIAKIIEEHFGIKPKQHIYVYRLPYPKWFDRVPLPHRYKVPDFSKFLGQNGTSTMEHFSQFLVLRVNFFPLSLTGSTFTWFSSLPSNSISGWADLEKKFHEYFFAGIIEMKFSDLISVQ</sequence>
<dbReference type="GO" id="GO:0016887">
    <property type="term" value="F:ATP hydrolysis activity"/>
    <property type="evidence" value="ECO:0007669"/>
    <property type="project" value="InterPro"/>
</dbReference>
<reference evidence="2" key="2">
    <citation type="submission" date="2005-04" db="EMBL/GenBank/DDBJ databases">
        <authorList>
            <person name="Buell C.R."/>
            <person name="Wing R.A."/>
            <person name="McCombie W.A."/>
            <person name="Ouyang S."/>
        </authorList>
    </citation>
    <scope>NUCLEOTIDE SEQUENCE</scope>
</reference>
<name>Q2QPR3_ORYSJ</name>
<dbReference type="PANTHER" id="PTHR23070">
    <property type="entry name" value="BCS1 AAA-TYPE ATPASE"/>
    <property type="match status" value="1"/>
</dbReference>
<proteinExistence type="predicted"/>